<name>A0ABS4Z8F7_9ACTN</name>
<dbReference type="Proteomes" id="UP000758168">
    <property type="component" value="Unassembled WGS sequence"/>
</dbReference>
<evidence type="ECO:0000256" key="2">
    <source>
        <dbReference type="SAM" id="SignalP"/>
    </source>
</evidence>
<evidence type="ECO:0000313" key="3">
    <source>
        <dbReference type="EMBL" id="MBP2417325.1"/>
    </source>
</evidence>
<dbReference type="RefSeq" id="WP_210055712.1">
    <property type="nucleotide sequence ID" value="NZ_BAAAMH010000005.1"/>
</dbReference>
<comment type="caution">
    <text evidence="3">The sequence shown here is derived from an EMBL/GenBank/DDBJ whole genome shotgun (WGS) entry which is preliminary data.</text>
</comment>
<feature type="compositionally biased region" description="Pro residues" evidence="1">
    <location>
        <begin position="690"/>
        <end position="705"/>
    </location>
</feature>
<keyword evidence="4" id="KW-1185">Reference proteome</keyword>
<evidence type="ECO:0008006" key="5">
    <source>
        <dbReference type="Google" id="ProtNLM"/>
    </source>
</evidence>
<dbReference type="EMBL" id="JAGIOB010000001">
    <property type="protein sequence ID" value="MBP2417325.1"/>
    <property type="molecule type" value="Genomic_DNA"/>
</dbReference>
<evidence type="ECO:0000313" key="4">
    <source>
        <dbReference type="Proteomes" id="UP000758168"/>
    </source>
</evidence>
<protein>
    <recommendedName>
        <fullName evidence="5">Secreted protein</fullName>
    </recommendedName>
</protein>
<keyword evidence="2" id="KW-0732">Signal</keyword>
<feature type="signal peptide" evidence="2">
    <location>
        <begin position="1"/>
        <end position="28"/>
    </location>
</feature>
<evidence type="ECO:0000256" key="1">
    <source>
        <dbReference type="SAM" id="MobiDB-lite"/>
    </source>
</evidence>
<feature type="chain" id="PRO_5047212244" description="Secreted protein" evidence="2">
    <location>
        <begin position="29"/>
        <end position="744"/>
    </location>
</feature>
<feature type="compositionally biased region" description="Low complexity" evidence="1">
    <location>
        <begin position="706"/>
        <end position="731"/>
    </location>
</feature>
<accession>A0ABS4Z8F7</accession>
<feature type="region of interest" description="Disordered" evidence="1">
    <location>
        <begin position="682"/>
        <end position="744"/>
    </location>
</feature>
<sequence length="744" mass="78112">MRAPRVLLALLVGCAALLGPLAATPAHAVEPEALVRITLTGMTPALPERDGTVTLTGRVENVTQERLFRLQATLWRDQAPITTAEGVDQALASESNVPIGRRYPFLPAGFQDLYTPDDPYLDPGETADFTVSAPVADLQLAPTDGVFLVGVHVLQNGNATAVGRARTFAPVLAAPPENSLRMTSLVVLSSRPSLLRRGVLADDHLAEEVRPGGRLSALLAAADSDEASFAVDPALVEELTTMRAGYAVQAADGSTTPGRGQSDATSWLQRFTRVRDDRDGFRLLYGSPDVAALVHGGQTDVLDDAVAAGARVEATASLPLLVLPGGGWADEETLRAAEALEPAAVVLSDSTVTDADAPLLAGGDGVPVVRFSSAAGGGGPGPDPRNTPVQVRQRSLADTWVQATEAADGVTRGRVRLVAATNQVQGDDPGVDAPWIRRTTLSDLLSGTPARWDGGVTYPQEARETELTSGQLATLRRFAASWSTWSELLADGDDARVTGQAAVARAASTAWRDRERLRSPFLEAQQDALDTALDDQLQISTNPRVSTVAREGVVFPITVENTMAADPADPDAGAVRVRLVFTSENRQRLTIDPIALGTERDGQQTLRAGESFTAEARVTAKANGTVPVQAQLQTLDGTPVGRPQRIEVRVTQNGTTGWAIAAAALVVFGGSTALRIRQVNRARGGQDPVDPAPPSALTSAPPPEAPATSRPRPDPAQTDPAQTDPAQADPPQADPPHTDPSGHP</sequence>
<gene>
    <name evidence="3" type="ORF">JOF54_002247</name>
</gene>
<organism evidence="3 4">
    <name type="scientific">Microlunatus capsulatus</name>
    <dbReference type="NCBI Taxonomy" id="99117"/>
    <lineage>
        <taxon>Bacteria</taxon>
        <taxon>Bacillati</taxon>
        <taxon>Actinomycetota</taxon>
        <taxon>Actinomycetes</taxon>
        <taxon>Propionibacteriales</taxon>
        <taxon>Propionibacteriaceae</taxon>
        <taxon>Microlunatus</taxon>
    </lineage>
</organism>
<proteinExistence type="predicted"/>
<reference evidence="3 4" key="1">
    <citation type="submission" date="2021-03" db="EMBL/GenBank/DDBJ databases">
        <title>Sequencing the genomes of 1000 actinobacteria strains.</title>
        <authorList>
            <person name="Klenk H.-P."/>
        </authorList>
    </citation>
    <scope>NUCLEOTIDE SEQUENCE [LARGE SCALE GENOMIC DNA]</scope>
    <source>
        <strain evidence="3 4">DSM 12936</strain>
    </source>
</reference>